<evidence type="ECO:0000256" key="1">
    <source>
        <dbReference type="SAM" id="MobiDB-lite"/>
    </source>
</evidence>
<dbReference type="Pfam" id="PF11412">
    <property type="entry name" value="DsbD_N"/>
    <property type="match status" value="1"/>
</dbReference>
<feature type="domain" description="Thiol:disulfide interchange protein DsbD N-terminal" evidence="3">
    <location>
        <begin position="36"/>
        <end position="82"/>
    </location>
</feature>
<gene>
    <name evidence="4" type="ORF">H0485_19175</name>
</gene>
<name>A0ABS8CRS9_9RHOB</name>
<dbReference type="RefSeq" id="WP_226937535.1">
    <property type="nucleotide sequence ID" value="NZ_JACDXX010000029.1"/>
</dbReference>
<evidence type="ECO:0000256" key="2">
    <source>
        <dbReference type="SAM" id="SignalP"/>
    </source>
</evidence>
<dbReference type="Proteomes" id="UP001198571">
    <property type="component" value="Unassembled WGS sequence"/>
</dbReference>
<keyword evidence="2" id="KW-0732">Signal</keyword>
<protein>
    <recommendedName>
        <fullName evidence="3">Thiol:disulfide interchange protein DsbD N-terminal domain-containing protein</fullName>
    </recommendedName>
</protein>
<dbReference type="InterPro" id="IPR036929">
    <property type="entry name" value="DsbDN_sf"/>
</dbReference>
<reference evidence="4 5" key="1">
    <citation type="submission" date="2020-07" db="EMBL/GenBank/DDBJ databases">
        <title>Pseudogemmobacter sp. nov., isolated from poultry manure in Taiwan.</title>
        <authorList>
            <person name="Lin S.-Y."/>
            <person name="Tang Y.-S."/>
            <person name="Young C.-C."/>
        </authorList>
    </citation>
    <scope>NUCLEOTIDE SEQUENCE [LARGE SCALE GENOMIC DNA]</scope>
    <source>
        <strain evidence="4 5">CC-YST710</strain>
    </source>
</reference>
<feature type="chain" id="PRO_5047292062" description="Thiol:disulfide interchange protein DsbD N-terminal domain-containing protein" evidence="2">
    <location>
        <begin position="27"/>
        <end position="150"/>
    </location>
</feature>
<feature type="compositionally biased region" description="Polar residues" evidence="1">
    <location>
        <begin position="109"/>
        <end position="119"/>
    </location>
</feature>
<dbReference type="Gene3D" id="2.60.40.1250">
    <property type="entry name" value="Thiol:disulfide interchange protein DsbD, N-terminal domain"/>
    <property type="match status" value="1"/>
</dbReference>
<feature type="region of interest" description="Disordered" evidence="1">
    <location>
        <begin position="109"/>
        <end position="150"/>
    </location>
</feature>
<keyword evidence="5" id="KW-1185">Reference proteome</keyword>
<dbReference type="InterPro" id="IPR028250">
    <property type="entry name" value="DsbDN"/>
</dbReference>
<evidence type="ECO:0000259" key="3">
    <source>
        <dbReference type="Pfam" id="PF11412"/>
    </source>
</evidence>
<comment type="caution">
    <text evidence="4">The sequence shown here is derived from an EMBL/GenBank/DDBJ whole genome shotgun (WGS) entry which is preliminary data.</text>
</comment>
<sequence length="150" mass="16249">MKHNSSLLACAALFLALLVFWTPAHAQTFSFAGDGNRPLEPEEAFIIEVLSIENGRAGIGWRIAEGYYLYRDQIAAHTADGVAALCRRSDEQRRRSAASTEQRLVLTSASLTRQSSDASPNGWPRDGGTPEDCVRPLCPSDSPLDCGQVG</sequence>
<evidence type="ECO:0000313" key="5">
    <source>
        <dbReference type="Proteomes" id="UP001198571"/>
    </source>
</evidence>
<feature type="signal peptide" evidence="2">
    <location>
        <begin position="1"/>
        <end position="26"/>
    </location>
</feature>
<accession>A0ABS8CRS9</accession>
<evidence type="ECO:0000313" key="4">
    <source>
        <dbReference type="EMBL" id="MCB5412104.1"/>
    </source>
</evidence>
<dbReference type="SUPFAM" id="SSF74863">
    <property type="entry name" value="Thiol:disulfide interchange protein DsbD, N-terminal domain (DsbD-alpha)"/>
    <property type="match status" value="1"/>
</dbReference>
<dbReference type="EMBL" id="JACDXX010000029">
    <property type="protein sequence ID" value="MCB5412104.1"/>
    <property type="molecule type" value="Genomic_DNA"/>
</dbReference>
<organism evidence="4 5">
    <name type="scientific">Pseudogemmobacter faecipullorum</name>
    <dbReference type="NCBI Taxonomy" id="2755041"/>
    <lineage>
        <taxon>Bacteria</taxon>
        <taxon>Pseudomonadati</taxon>
        <taxon>Pseudomonadota</taxon>
        <taxon>Alphaproteobacteria</taxon>
        <taxon>Rhodobacterales</taxon>
        <taxon>Paracoccaceae</taxon>
        <taxon>Pseudogemmobacter</taxon>
    </lineage>
</organism>
<proteinExistence type="predicted"/>